<keyword evidence="1" id="KW-0472">Membrane</keyword>
<evidence type="ECO:0000313" key="2">
    <source>
        <dbReference type="EMBL" id="MBP2023045.1"/>
    </source>
</evidence>
<keyword evidence="1" id="KW-0812">Transmembrane</keyword>
<evidence type="ECO:0000256" key="1">
    <source>
        <dbReference type="SAM" id="Phobius"/>
    </source>
</evidence>
<dbReference type="Proteomes" id="UP001519308">
    <property type="component" value="Unassembled WGS sequence"/>
</dbReference>
<proteinExistence type="predicted"/>
<keyword evidence="1" id="KW-1133">Transmembrane helix</keyword>
<comment type="caution">
    <text evidence="2">The sequence shown here is derived from an EMBL/GenBank/DDBJ whole genome shotgun (WGS) entry which is preliminary data.</text>
</comment>
<dbReference type="RefSeq" id="WP_021284221.1">
    <property type="nucleotide sequence ID" value="NZ_JAGGLL010000022.1"/>
</dbReference>
<feature type="transmembrane region" description="Helical" evidence="1">
    <location>
        <begin position="12"/>
        <end position="30"/>
    </location>
</feature>
<evidence type="ECO:0000313" key="3">
    <source>
        <dbReference type="Proteomes" id="UP001519308"/>
    </source>
</evidence>
<reference evidence="2 3" key="1">
    <citation type="submission" date="2021-03" db="EMBL/GenBank/DDBJ databases">
        <title>Genomic Encyclopedia of Type Strains, Phase IV (KMG-IV): sequencing the most valuable type-strain genomes for metagenomic binning, comparative biology and taxonomic classification.</title>
        <authorList>
            <person name="Goeker M."/>
        </authorList>
    </citation>
    <scope>NUCLEOTIDE SEQUENCE [LARGE SCALE GENOMIC DNA]</scope>
    <source>
        <strain evidence="2 3">DSM 28650</strain>
    </source>
</reference>
<sequence>MLDINKGNSKKQFAKIIWVYVVLSLVAIIADKIYDIFGHGVDSPAMTWMFLYPLLGGALFYLIINMLFPHINGNHGFRGFFNMHNSGVATLNFASFLKGVFEIAGTSSSYLKYYYVVGCLFIVVGVINLIIVVINKNKVHQ</sequence>
<dbReference type="EMBL" id="JAGGLL010000022">
    <property type="protein sequence ID" value="MBP2023045.1"/>
    <property type="molecule type" value="Genomic_DNA"/>
</dbReference>
<feature type="transmembrane region" description="Helical" evidence="1">
    <location>
        <begin position="50"/>
        <end position="68"/>
    </location>
</feature>
<accession>A0ABS4K5J3</accession>
<protein>
    <submittedName>
        <fullName evidence="2">Uncharacterized protein</fullName>
    </submittedName>
</protein>
<keyword evidence="3" id="KW-1185">Reference proteome</keyword>
<name>A0ABS4K5J3_9CLOT</name>
<gene>
    <name evidence="2" type="ORF">J2Z44_002870</name>
</gene>
<organism evidence="2 3">
    <name type="scientific">Clostridium punense</name>
    <dbReference type="NCBI Taxonomy" id="1054297"/>
    <lineage>
        <taxon>Bacteria</taxon>
        <taxon>Bacillati</taxon>
        <taxon>Bacillota</taxon>
        <taxon>Clostridia</taxon>
        <taxon>Eubacteriales</taxon>
        <taxon>Clostridiaceae</taxon>
        <taxon>Clostridium</taxon>
    </lineage>
</organism>
<feature type="transmembrane region" description="Helical" evidence="1">
    <location>
        <begin position="80"/>
        <end position="101"/>
    </location>
</feature>
<feature type="transmembrane region" description="Helical" evidence="1">
    <location>
        <begin position="113"/>
        <end position="134"/>
    </location>
</feature>